<gene>
    <name evidence="1" type="primary">JID1</name>
    <name evidence="1" type="ORF">H2198_002965</name>
</gene>
<accession>A0ACC3ACN2</accession>
<evidence type="ECO:0000313" key="1">
    <source>
        <dbReference type="EMBL" id="KAJ9659717.1"/>
    </source>
</evidence>
<dbReference type="Proteomes" id="UP001172386">
    <property type="component" value="Unassembled WGS sequence"/>
</dbReference>
<evidence type="ECO:0000313" key="2">
    <source>
        <dbReference type="Proteomes" id="UP001172386"/>
    </source>
</evidence>
<dbReference type="EMBL" id="JAPDRQ010000037">
    <property type="protein sequence ID" value="KAJ9659717.1"/>
    <property type="molecule type" value="Genomic_DNA"/>
</dbReference>
<comment type="caution">
    <text evidence="1">The sequence shown here is derived from an EMBL/GenBank/DDBJ whole genome shotgun (WGS) entry which is preliminary data.</text>
</comment>
<name>A0ACC3ACN2_9EURO</name>
<keyword evidence="2" id="KW-1185">Reference proteome</keyword>
<sequence>MFLKKTYLFPAYNGLQSFQCCTCSPQLACGSSTSPSASHARPASRQRHNPYSTNAFPDPSANKRRRVSDPSWMTSRRTYATVKDGGVDFRDNMNWPCRKTSNAINPFVPSPYEIFDMQRRDSYTKHKYYELVKIYHPDRPSHVSGCENLTHIERLERYRLIVLAHEILSDPAKRSAYDSYGAGWAEKRAATRHSRGFSSAASGKEYGQGAGYDNSPFHNATWEDWERWYRRNATTEQQQAYTGTYVNPNAFAAFVILLAVLSGVLQATRATTLSSTMSERQLAFTEETSRFMSERATQIGGKELGSEGRVKQFLERRDPTRYGLKEDETVQYRKHFGDQEDMVPLGRPRHERGDASLPGEQEQEQEQGHG</sequence>
<reference evidence="1" key="1">
    <citation type="submission" date="2022-10" db="EMBL/GenBank/DDBJ databases">
        <title>Culturing micro-colonial fungi from biological soil crusts in the Mojave desert and describing Neophaeococcomyces mojavensis, and introducing the new genera and species Taxawa tesnikishii.</title>
        <authorList>
            <person name="Kurbessoian T."/>
            <person name="Stajich J.E."/>
        </authorList>
    </citation>
    <scope>NUCLEOTIDE SEQUENCE</scope>
    <source>
        <strain evidence="1">JES_112</strain>
    </source>
</reference>
<protein>
    <submittedName>
        <fullName evidence="1">J domain-containing protein 1</fullName>
    </submittedName>
</protein>
<proteinExistence type="predicted"/>
<organism evidence="1 2">
    <name type="scientific">Neophaeococcomyces mojaviensis</name>
    <dbReference type="NCBI Taxonomy" id="3383035"/>
    <lineage>
        <taxon>Eukaryota</taxon>
        <taxon>Fungi</taxon>
        <taxon>Dikarya</taxon>
        <taxon>Ascomycota</taxon>
        <taxon>Pezizomycotina</taxon>
        <taxon>Eurotiomycetes</taxon>
        <taxon>Chaetothyriomycetidae</taxon>
        <taxon>Chaetothyriales</taxon>
        <taxon>Chaetothyriales incertae sedis</taxon>
        <taxon>Neophaeococcomyces</taxon>
    </lineage>
</organism>